<keyword evidence="3" id="KW-1185">Reference proteome</keyword>
<dbReference type="InterPro" id="IPR036691">
    <property type="entry name" value="Endo/exonu/phosph_ase_sf"/>
</dbReference>
<evidence type="ECO:0000259" key="1">
    <source>
        <dbReference type="Pfam" id="PF03372"/>
    </source>
</evidence>
<dbReference type="GO" id="GO:0004519">
    <property type="term" value="F:endonuclease activity"/>
    <property type="evidence" value="ECO:0007669"/>
    <property type="project" value="UniProtKB-KW"/>
</dbReference>
<dbReference type="Gene3D" id="3.60.10.10">
    <property type="entry name" value="Endonuclease/exonuclease/phosphatase"/>
    <property type="match status" value="1"/>
</dbReference>
<dbReference type="EMBL" id="JAZDDF010000014">
    <property type="protein sequence ID" value="MEE1974185.1"/>
    <property type="molecule type" value="Genomic_DNA"/>
</dbReference>
<name>A0ABU7IMK3_9FLAO</name>
<dbReference type="InterPro" id="IPR005135">
    <property type="entry name" value="Endo/exonuclease/phosphatase"/>
</dbReference>
<sequence length="278" mass="32163">MMRNVFFVVFTVCMAVVGQAQEFKVMSYNIKYDNVNDTVNNWNFRKEAMVRLVQHYGPQFVGMQEVLLNQLDYLDEHLPDYSYIGVGRDDGKQKGEYSPILYNSQHFELISTNTFWLSPTPEKVSKGWDAALERICTYGRFKDIQSGKELYVFNTHFDHVGTEARKQSVNLILQKIKAVNTQNLPVVVTGDFNLEPDSEPIQLMQRELTDGQQATQAPFYGPTGTFNGFDPDMVLDRRIDYIFVENLEVQRYLHIDDRMENNKHISDHLPVLATLSIE</sequence>
<reference evidence="2 3" key="1">
    <citation type="submission" date="2024-01" db="EMBL/GenBank/DDBJ databases">
        <title>Maribacter spp. originated from different algae showed divergent polysaccharides utilization ability.</title>
        <authorList>
            <person name="Wang H."/>
            <person name="Wu Y."/>
        </authorList>
    </citation>
    <scope>NUCLEOTIDE SEQUENCE [LARGE SCALE GENOMIC DNA]</scope>
    <source>
        <strain evidence="2 3">KPT27_14</strain>
    </source>
</reference>
<dbReference type="CDD" id="cd09083">
    <property type="entry name" value="EEP-1"/>
    <property type="match status" value="1"/>
</dbReference>
<keyword evidence="2" id="KW-0540">Nuclease</keyword>
<dbReference type="SUPFAM" id="SSF56219">
    <property type="entry name" value="DNase I-like"/>
    <property type="match status" value="1"/>
</dbReference>
<keyword evidence="2" id="KW-0378">Hydrolase</keyword>
<dbReference type="RefSeq" id="WP_272637378.1">
    <property type="nucleotide sequence ID" value="NZ_JAZDDF010000014.1"/>
</dbReference>
<organism evidence="2 3">
    <name type="scientific">Maribacter flavus</name>
    <dbReference type="NCBI Taxonomy" id="1658664"/>
    <lineage>
        <taxon>Bacteria</taxon>
        <taxon>Pseudomonadati</taxon>
        <taxon>Bacteroidota</taxon>
        <taxon>Flavobacteriia</taxon>
        <taxon>Flavobacteriales</taxon>
        <taxon>Flavobacteriaceae</taxon>
        <taxon>Maribacter</taxon>
    </lineage>
</organism>
<evidence type="ECO:0000313" key="2">
    <source>
        <dbReference type="EMBL" id="MEE1974185.1"/>
    </source>
</evidence>
<evidence type="ECO:0000313" key="3">
    <source>
        <dbReference type="Proteomes" id="UP001343698"/>
    </source>
</evidence>
<comment type="caution">
    <text evidence="2">The sequence shown here is derived from an EMBL/GenBank/DDBJ whole genome shotgun (WGS) entry which is preliminary data.</text>
</comment>
<dbReference type="Proteomes" id="UP001343698">
    <property type="component" value="Unassembled WGS sequence"/>
</dbReference>
<dbReference type="Pfam" id="PF03372">
    <property type="entry name" value="Exo_endo_phos"/>
    <property type="match status" value="1"/>
</dbReference>
<protein>
    <submittedName>
        <fullName evidence="2">Endonuclease/exonuclease/phosphatase family protein</fullName>
    </submittedName>
</protein>
<accession>A0ABU7IMK3</accession>
<feature type="domain" description="Endonuclease/exonuclease/phosphatase" evidence="1">
    <location>
        <begin position="26"/>
        <end position="268"/>
    </location>
</feature>
<dbReference type="PANTHER" id="PTHR12121:SF36">
    <property type="entry name" value="ENDONUCLEASE_EXONUCLEASE_PHOSPHATASE DOMAIN-CONTAINING PROTEIN"/>
    <property type="match status" value="1"/>
</dbReference>
<keyword evidence="2" id="KW-0255">Endonuclease</keyword>
<dbReference type="PANTHER" id="PTHR12121">
    <property type="entry name" value="CARBON CATABOLITE REPRESSOR PROTEIN 4"/>
    <property type="match status" value="1"/>
</dbReference>
<gene>
    <name evidence="2" type="ORF">V1H85_17135</name>
</gene>
<proteinExistence type="predicted"/>
<dbReference type="InterPro" id="IPR050410">
    <property type="entry name" value="CCR4/nocturin_mRNA_transcr"/>
</dbReference>